<proteinExistence type="predicted"/>
<dbReference type="GeneID" id="25339336"/>
<feature type="region of interest" description="Disordered" evidence="1">
    <location>
        <begin position="13"/>
        <end position="52"/>
    </location>
</feature>
<dbReference type="OMA" id="RVETEHP"/>
<organism evidence="2 3">
    <name type="scientific">Eimeria maxima</name>
    <name type="common">Coccidian parasite</name>
    <dbReference type="NCBI Taxonomy" id="5804"/>
    <lineage>
        <taxon>Eukaryota</taxon>
        <taxon>Sar</taxon>
        <taxon>Alveolata</taxon>
        <taxon>Apicomplexa</taxon>
        <taxon>Conoidasida</taxon>
        <taxon>Coccidia</taxon>
        <taxon>Eucoccidiorida</taxon>
        <taxon>Eimeriorina</taxon>
        <taxon>Eimeriidae</taxon>
        <taxon>Eimeria</taxon>
    </lineage>
</organism>
<keyword evidence="3" id="KW-1185">Reference proteome</keyword>
<feature type="compositionally biased region" description="Pro residues" evidence="1">
    <location>
        <begin position="79"/>
        <end position="92"/>
    </location>
</feature>
<protein>
    <submittedName>
        <fullName evidence="2">Uncharacterized protein</fullName>
    </submittedName>
</protein>
<reference evidence="2" key="1">
    <citation type="submission" date="2013-10" db="EMBL/GenBank/DDBJ databases">
        <title>Genomic analysis of the causative agents of coccidiosis in chickens.</title>
        <authorList>
            <person name="Reid A.J."/>
            <person name="Blake D."/>
            <person name="Billington K."/>
            <person name="Browne H."/>
            <person name="Dunn M."/>
            <person name="Hung S."/>
            <person name="Kawahara F."/>
            <person name="Miranda-Saavedra D."/>
            <person name="Mourier T."/>
            <person name="Nagra H."/>
            <person name="Otto T.D."/>
            <person name="Rawlings N."/>
            <person name="Sanchez A."/>
            <person name="Sanders M."/>
            <person name="Subramaniam C."/>
            <person name="Tay Y."/>
            <person name="Dear P."/>
            <person name="Doerig C."/>
            <person name="Gruber A."/>
            <person name="Parkinson J."/>
            <person name="Shirley M."/>
            <person name="Wan K.L."/>
            <person name="Berriman M."/>
            <person name="Tomley F."/>
            <person name="Pain A."/>
        </authorList>
    </citation>
    <scope>NUCLEOTIDE SEQUENCE [LARGE SCALE GENOMIC DNA]</scope>
    <source>
        <strain evidence="2">Weybridge</strain>
    </source>
</reference>
<gene>
    <name evidence="2" type="ORF">EMWEY_00053500</name>
</gene>
<evidence type="ECO:0000313" key="3">
    <source>
        <dbReference type="Proteomes" id="UP000030763"/>
    </source>
</evidence>
<dbReference type="EMBL" id="HG719868">
    <property type="protein sequence ID" value="CDJ58839.1"/>
    <property type="molecule type" value="Genomic_DNA"/>
</dbReference>
<reference evidence="2" key="2">
    <citation type="submission" date="2013-10" db="EMBL/GenBank/DDBJ databases">
        <authorList>
            <person name="Aslett M."/>
        </authorList>
    </citation>
    <scope>NUCLEOTIDE SEQUENCE [LARGE SCALE GENOMIC DNA]</scope>
    <source>
        <strain evidence="2">Weybridge</strain>
    </source>
</reference>
<feature type="region of interest" description="Disordered" evidence="1">
    <location>
        <begin position="178"/>
        <end position="231"/>
    </location>
</feature>
<evidence type="ECO:0000313" key="2">
    <source>
        <dbReference type="EMBL" id="CDJ58839.1"/>
    </source>
</evidence>
<dbReference type="AlphaFoldDB" id="U6M8M5"/>
<name>U6M8M5_EIMMA</name>
<dbReference type="VEuPathDB" id="ToxoDB:EMWEY_00053500"/>
<evidence type="ECO:0000256" key="1">
    <source>
        <dbReference type="SAM" id="MobiDB-lite"/>
    </source>
</evidence>
<sequence>MLPRRLFAVLQEPCLSSYPQGSDSQRESRQSPAAGVGVSPEGPSGGAATGAPAAAAAAAAATYAGPPKAGLDATVGPLPVSPYDPAQQPPPYGQFGSGDALHGSYGETSGAAHTPGGPGVTEGPYGPPPFGYYSAPVTSFPGYSMGPPPFIAAPLQGMGCYPAPPPLGAPYGMGTPYGAPPSGGPPQSWMPGDPQGGVWGPARPHNVRGNGPSGEGGGPPAPQTARERQRQFLSASALTEFDSLEAKCSFGLFLKGLSEGKLAGRMGFKEWLYATNVVSDMLRREVQHETNYDLLLHQQLLLLQQILKLLQRGRSNFLPHDVALLAANAGRLHGAFCMHFLTRQTQKAQEVLNAPSKELRKALQQAATEPAAAAAAAAAAGAGGVGGVEQLTEGPLTLSVYRGVCDAIVSEIVFSCARKLHSFPPSTQPSHVRALPTLMRAASAQLLPRDTSSSNNQQQYTAKRVKAVWTELLQRICPLLGRYDVLQLLQVLQGVAALSNRKIIRDNDLLTLTQGSRLLLHHLAMDTKLGVVNGVL</sequence>
<dbReference type="Proteomes" id="UP000030763">
    <property type="component" value="Unassembled WGS sequence"/>
</dbReference>
<dbReference type="OrthoDB" id="10565516at2759"/>
<feature type="region of interest" description="Disordered" evidence="1">
    <location>
        <begin position="75"/>
        <end position="123"/>
    </location>
</feature>
<accession>U6M8M5</accession>
<dbReference type="RefSeq" id="XP_013335487.1">
    <property type="nucleotide sequence ID" value="XM_013480033.1"/>
</dbReference>